<comment type="caution">
    <text evidence="5">The sequence shown here is derived from an EMBL/GenBank/DDBJ whole genome shotgun (WGS) entry which is preliminary data.</text>
</comment>
<evidence type="ECO:0000256" key="1">
    <source>
        <dbReference type="ARBA" id="ARBA00022630"/>
    </source>
</evidence>
<dbReference type="RefSeq" id="WP_021796528.1">
    <property type="nucleotide sequence ID" value="NZ_ACVN02000051.1"/>
</dbReference>
<dbReference type="GO" id="GO:0004368">
    <property type="term" value="F:glycerol-3-phosphate dehydrogenase (quinone) activity"/>
    <property type="evidence" value="ECO:0007669"/>
    <property type="project" value="InterPro"/>
</dbReference>
<proteinExistence type="predicted"/>
<dbReference type="InterPro" id="IPR036188">
    <property type="entry name" value="FAD/NAD-bd_sf"/>
</dbReference>
<keyword evidence="2" id="KW-0288">FMN</keyword>
<keyword evidence="6" id="KW-1185">Reference proteome</keyword>
<evidence type="ECO:0000313" key="6">
    <source>
        <dbReference type="Proteomes" id="UP000017052"/>
    </source>
</evidence>
<keyword evidence="1" id="KW-0285">Flavoprotein</keyword>
<dbReference type="AlphaFoldDB" id="U2QZ90"/>
<evidence type="ECO:0000259" key="4">
    <source>
        <dbReference type="Pfam" id="PF00890"/>
    </source>
</evidence>
<dbReference type="OrthoDB" id="140595at2"/>
<dbReference type="GO" id="GO:0009331">
    <property type="term" value="C:glycerol-3-phosphate dehydrogenase (FAD) complex"/>
    <property type="evidence" value="ECO:0007669"/>
    <property type="project" value="InterPro"/>
</dbReference>
<name>U2QZ90_9ACTN</name>
<keyword evidence="3" id="KW-0560">Oxidoreductase</keyword>
<protein>
    <submittedName>
        <fullName evidence="5">Glycerol-3-phosphate dehydrogenase, anaerobic, B subunit</fullName>
    </submittedName>
</protein>
<dbReference type="GeneID" id="95360732"/>
<dbReference type="InterPro" id="IPR003953">
    <property type="entry name" value="FAD-dep_OxRdtase_2_FAD-bd"/>
</dbReference>
<dbReference type="Proteomes" id="UP000017052">
    <property type="component" value="Unassembled WGS sequence"/>
</dbReference>
<organism evidence="5 6">
    <name type="scientific">Propionibacterium acidifaciens F0233</name>
    <dbReference type="NCBI Taxonomy" id="553198"/>
    <lineage>
        <taxon>Bacteria</taxon>
        <taxon>Bacillati</taxon>
        <taxon>Actinomycetota</taxon>
        <taxon>Actinomycetes</taxon>
        <taxon>Propionibacteriales</taxon>
        <taxon>Propionibacteriaceae</taxon>
        <taxon>Propionibacterium</taxon>
    </lineage>
</organism>
<dbReference type="InterPro" id="IPR009158">
    <property type="entry name" value="G3P_DH_GlpB_su"/>
</dbReference>
<dbReference type="Gene3D" id="3.50.50.60">
    <property type="entry name" value="FAD/NAD(P)-binding domain"/>
    <property type="match status" value="1"/>
</dbReference>
<evidence type="ECO:0000256" key="2">
    <source>
        <dbReference type="ARBA" id="ARBA00022643"/>
    </source>
</evidence>
<gene>
    <name evidence="5" type="primary">glpB</name>
    <name evidence="5" type="ORF">HMPREF0682_0949</name>
</gene>
<dbReference type="Pfam" id="PF00890">
    <property type="entry name" value="FAD_binding_2"/>
    <property type="match status" value="1"/>
</dbReference>
<evidence type="ECO:0000256" key="3">
    <source>
        <dbReference type="ARBA" id="ARBA00023002"/>
    </source>
</evidence>
<dbReference type="NCBIfam" id="NF003724">
    <property type="entry name" value="PRK05329.2-3"/>
    <property type="match status" value="1"/>
</dbReference>
<feature type="domain" description="FAD-dependent oxidoreductase 2 FAD-binding" evidence="4">
    <location>
        <begin position="3"/>
        <end position="412"/>
    </location>
</feature>
<dbReference type="PIRSF" id="PIRSF000141">
    <property type="entry name" value="Anaerobic_G3P_dh"/>
    <property type="match status" value="1"/>
</dbReference>
<reference evidence="5" key="1">
    <citation type="submission" date="2013-08" db="EMBL/GenBank/DDBJ databases">
        <authorList>
            <person name="Durkin A.S."/>
            <person name="Haft D.R."/>
            <person name="McCorrison J."/>
            <person name="Torralba M."/>
            <person name="Gillis M."/>
            <person name="Haft D.H."/>
            <person name="Methe B."/>
            <person name="Sutton G."/>
            <person name="Nelson K.E."/>
        </authorList>
    </citation>
    <scope>NUCLEOTIDE SEQUENCE [LARGE SCALE GENOMIC DNA]</scope>
    <source>
        <strain evidence="5">F0233</strain>
    </source>
</reference>
<evidence type="ECO:0000313" key="5">
    <source>
        <dbReference type="EMBL" id="ERK61489.1"/>
    </source>
</evidence>
<sequence>MRDVVVVGAGLSGLVASLRLRRAGLRTALVHMGRGGLQLGQGTIDVLGYRPARVERPLDELGAFCASTEDEGGPTHPYAVLGADGIRAGVAWLRELVGESLLGDVETNTALPTALGGLRPTALYPPSMAAGAVSLDPAAPGALHGGGSVVVVGIDQLKDFSPRLVAENLAVVGLPDGGLLTTRSASISFPGRGTEADSNAVNIARALDRPGRRGEFIAALRTVSRRGETVAVPNVLGLDPATFRAVADGLDRPLFEIPLPPPGVAGLRLNDLLTDLAKAARVELIGGSRVTGARTGEGRVRSLLVGTAGHETALEARAFLLAPGGFESGALELDSHGVLHERILGLPLAVPDGELLNDAWAGRQPIFRVGVAADAAMRVVEPSTGRPVHENLHAAGGILAGAQRWDEKSGEGIALASAVRAADSIIESLKESA</sequence>
<dbReference type="NCBIfam" id="TIGR03378">
    <property type="entry name" value="glycerol3P_GlpB"/>
    <property type="match status" value="1"/>
</dbReference>
<dbReference type="SUPFAM" id="SSF51905">
    <property type="entry name" value="FAD/NAD(P)-binding domain"/>
    <property type="match status" value="2"/>
</dbReference>
<dbReference type="EMBL" id="ACVN02000051">
    <property type="protein sequence ID" value="ERK61489.1"/>
    <property type="molecule type" value="Genomic_DNA"/>
</dbReference>
<accession>U2QZ90</accession>